<dbReference type="EMBL" id="JAOTPL010000007">
    <property type="protein sequence ID" value="MCU7694190.1"/>
    <property type="molecule type" value="Genomic_DNA"/>
</dbReference>
<gene>
    <name evidence="1" type="ORF">OD355_06655</name>
</gene>
<organism evidence="1 2">
    <name type="scientific">Haoranjiania flava</name>
    <dbReference type="NCBI Taxonomy" id="1856322"/>
    <lineage>
        <taxon>Bacteria</taxon>
        <taxon>Pseudomonadati</taxon>
        <taxon>Bacteroidota</taxon>
        <taxon>Chitinophagia</taxon>
        <taxon>Chitinophagales</taxon>
        <taxon>Chitinophagaceae</taxon>
        <taxon>Haoranjiania</taxon>
    </lineage>
</organism>
<dbReference type="InterPro" id="IPR010131">
    <property type="entry name" value="MdtP/NodT-like"/>
</dbReference>
<dbReference type="AlphaFoldDB" id="A0AAE3IN88"/>
<evidence type="ECO:0000313" key="2">
    <source>
        <dbReference type="Proteomes" id="UP001209317"/>
    </source>
</evidence>
<evidence type="ECO:0000313" key="1">
    <source>
        <dbReference type="EMBL" id="MCU7694190.1"/>
    </source>
</evidence>
<proteinExistence type="predicted"/>
<name>A0AAE3IN88_9BACT</name>
<dbReference type="RefSeq" id="WP_263037676.1">
    <property type="nucleotide sequence ID" value="NZ_JAOTPL010000007.1"/>
</dbReference>
<dbReference type="Proteomes" id="UP001209317">
    <property type="component" value="Unassembled WGS sequence"/>
</dbReference>
<reference evidence="1" key="1">
    <citation type="submission" date="2022-10" db="EMBL/GenBank/DDBJ databases">
        <authorList>
            <person name="Kim H.S."/>
            <person name="Kim J.-S."/>
            <person name="Suh M.K."/>
            <person name="Eom M.K."/>
            <person name="Lee J.-S."/>
        </authorList>
    </citation>
    <scope>NUCLEOTIDE SEQUENCE</scope>
    <source>
        <strain evidence="1">LIP-5</strain>
    </source>
</reference>
<dbReference type="GO" id="GO:0015562">
    <property type="term" value="F:efflux transmembrane transporter activity"/>
    <property type="evidence" value="ECO:0007669"/>
    <property type="project" value="InterPro"/>
</dbReference>
<dbReference type="PANTHER" id="PTHR30203">
    <property type="entry name" value="OUTER MEMBRANE CATION EFFLUX PROTEIN"/>
    <property type="match status" value="1"/>
</dbReference>
<dbReference type="SUPFAM" id="SSF56954">
    <property type="entry name" value="Outer membrane efflux proteins (OEP)"/>
    <property type="match status" value="1"/>
</dbReference>
<comment type="caution">
    <text evidence="1">The sequence shown here is derived from an EMBL/GenBank/DDBJ whole genome shotgun (WGS) entry which is preliminary data.</text>
</comment>
<keyword evidence="2" id="KW-1185">Reference proteome</keyword>
<sequence>MNKNIFLIGFLLCSITSISQTSIIGTLDNSLLQKYIQLAKQNYPRVKIYDAQVEKAKNMFTTAKMSAFDVLNAGYYYRPENVDGIALVPGNGGNVNGNQIVTRGFQAGIAVNLGSLFSKPSVIRSAKADYALAKAQDEEYEMMLETEVKSKYYDFLLMKKQLEIRNLAYQNSKIEGADAKTKYQRGDISIEAYNASKTMATESEALVLAAEVNYLKAKNALEDMIGTKLENVH</sequence>
<accession>A0AAE3IN88</accession>
<protein>
    <submittedName>
        <fullName evidence="1">TolC family protein</fullName>
    </submittedName>
</protein>
<dbReference type="Gene3D" id="1.20.1600.10">
    <property type="entry name" value="Outer membrane efflux proteins (OEP)"/>
    <property type="match status" value="1"/>
</dbReference>